<dbReference type="PANTHER" id="PTHR43201">
    <property type="entry name" value="ACYL-COA SYNTHETASE"/>
    <property type="match status" value="1"/>
</dbReference>
<evidence type="ECO:0000256" key="2">
    <source>
        <dbReference type="ARBA" id="ARBA00022598"/>
    </source>
</evidence>
<reference evidence="5" key="1">
    <citation type="submission" date="2020-05" db="EMBL/GenBank/DDBJ databases">
        <authorList>
            <person name="Chiriac C."/>
            <person name="Salcher M."/>
            <person name="Ghai R."/>
            <person name="Kavagutti S V."/>
        </authorList>
    </citation>
    <scope>NUCLEOTIDE SEQUENCE</scope>
</reference>
<dbReference type="InterPro" id="IPR000873">
    <property type="entry name" value="AMP-dep_synth/lig_dom"/>
</dbReference>
<dbReference type="SUPFAM" id="SSF56801">
    <property type="entry name" value="Acetyl-CoA synthetase-like"/>
    <property type="match status" value="1"/>
</dbReference>
<evidence type="ECO:0000259" key="4">
    <source>
        <dbReference type="Pfam" id="PF13193"/>
    </source>
</evidence>
<dbReference type="PROSITE" id="PS00455">
    <property type="entry name" value="AMP_BINDING"/>
    <property type="match status" value="1"/>
</dbReference>
<dbReference type="InterPro" id="IPR020845">
    <property type="entry name" value="AMP-binding_CS"/>
</dbReference>
<feature type="domain" description="AMP-binding enzyme C-terminal" evidence="4">
    <location>
        <begin position="500"/>
        <end position="576"/>
    </location>
</feature>
<dbReference type="Gene3D" id="3.40.50.12780">
    <property type="entry name" value="N-terminal domain of ligase-like"/>
    <property type="match status" value="1"/>
</dbReference>
<dbReference type="EMBL" id="CAFAAQ010000350">
    <property type="protein sequence ID" value="CAB4829368.1"/>
    <property type="molecule type" value="Genomic_DNA"/>
</dbReference>
<dbReference type="Pfam" id="PF13193">
    <property type="entry name" value="AMP-binding_C"/>
    <property type="match status" value="1"/>
</dbReference>
<name>A0A6J7A9T3_9ZZZZ</name>
<keyword evidence="2" id="KW-0436">Ligase</keyword>
<dbReference type="InterPro" id="IPR025110">
    <property type="entry name" value="AMP-bd_C"/>
</dbReference>
<dbReference type="GO" id="GO:0006631">
    <property type="term" value="P:fatty acid metabolic process"/>
    <property type="evidence" value="ECO:0007669"/>
    <property type="project" value="TreeGrafter"/>
</dbReference>
<dbReference type="PANTHER" id="PTHR43201:SF5">
    <property type="entry name" value="MEDIUM-CHAIN ACYL-COA LIGASE ACSF2, MITOCHONDRIAL"/>
    <property type="match status" value="1"/>
</dbReference>
<proteinExistence type="inferred from homology"/>
<dbReference type="AlphaFoldDB" id="A0A6J7A9T3"/>
<evidence type="ECO:0000313" key="5">
    <source>
        <dbReference type="EMBL" id="CAB4829368.1"/>
    </source>
</evidence>
<organism evidence="5">
    <name type="scientific">freshwater metagenome</name>
    <dbReference type="NCBI Taxonomy" id="449393"/>
    <lineage>
        <taxon>unclassified sequences</taxon>
        <taxon>metagenomes</taxon>
        <taxon>ecological metagenomes</taxon>
    </lineage>
</organism>
<dbReference type="InterPro" id="IPR045851">
    <property type="entry name" value="AMP-bd_C_sf"/>
</dbReference>
<comment type="similarity">
    <text evidence="1">Belongs to the ATP-dependent AMP-binding enzyme family.</text>
</comment>
<dbReference type="InterPro" id="IPR042099">
    <property type="entry name" value="ANL_N_sf"/>
</dbReference>
<feature type="domain" description="AMP-dependent synthetase/ligase" evidence="3">
    <location>
        <begin position="59"/>
        <end position="450"/>
    </location>
</feature>
<protein>
    <submittedName>
        <fullName evidence="5">Unannotated protein</fullName>
    </submittedName>
</protein>
<dbReference type="Pfam" id="PF00501">
    <property type="entry name" value="AMP-binding"/>
    <property type="match status" value="1"/>
</dbReference>
<accession>A0A6J7A9T3</accession>
<gene>
    <name evidence="5" type="ORF">UFOPK3046_02264</name>
</gene>
<evidence type="ECO:0000259" key="3">
    <source>
        <dbReference type="Pfam" id="PF00501"/>
    </source>
</evidence>
<evidence type="ECO:0000256" key="1">
    <source>
        <dbReference type="ARBA" id="ARBA00006432"/>
    </source>
</evidence>
<sequence>MDSAETYQESSDSLREIRDQLTGPGGQFEVVSATVDGIVMKTYKNRFSSLREVAAFGALHQDKEFLVFGDRRITFLQFLAQANSLSQVLTEQAGVHHGDRVAVLAQNSPEWCLAFWGTVDLGAVLVGLNGWWTTEELMYGLDDSGSKVLVVDRKRFERIADQVHLLPNLEHIYLIDALPEEFEVASGSGPQVHSFSELAAHPTETFPTVPIEESDPAVIFYTSGTTGKPKGAISSHRSMIANLQNTACISTASVMHLSRRPAGSTSDQATHSPATPPQMTALFTAPLFHVAGCHSTMVVGMLAGVKLVMLEGKFEPEKALTLIEDEKITMWSGVPTMVWRVCEYPARHDFDTSSVTNVSFGGSPSADELLRRIRETFPGVRTTTNAYGLTESSSAATTLSGADAFLKPDSVGLPMPTVDIAILGSHGEHLPPLQTGEVLLRGPIIMPGYWNKPEATATTVIDGWLHTGDVGHLDSEGYLFITDRAKDMIIRGGENIYCVEIENRLVEHPGVADAAIISVPHETLGEEVKAVLEIADGAEVTDEEIRSWVAATLAGFKVPSYIERWDGKLPRNASGKLLKNVLRGEGHVSFNETM</sequence>
<dbReference type="Gene3D" id="3.30.300.30">
    <property type="match status" value="1"/>
</dbReference>
<dbReference type="GO" id="GO:0031956">
    <property type="term" value="F:medium-chain fatty acid-CoA ligase activity"/>
    <property type="evidence" value="ECO:0007669"/>
    <property type="project" value="TreeGrafter"/>
</dbReference>